<proteinExistence type="predicted"/>
<feature type="transmembrane region" description="Helical" evidence="1">
    <location>
        <begin position="127"/>
        <end position="148"/>
    </location>
</feature>
<organism evidence="2 3">
    <name type="scientific">Ulvibacterium marinum</name>
    <dbReference type="NCBI Taxonomy" id="2419782"/>
    <lineage>
        <taxon>Bacteria</taxon>
        <taxon>Pseudomonadati</taxon>
        <taxon>Bacteroidota</taxon>
        <taxon>Flavobacteriia</taxon>
        <taxon>Flavobacteriales</taxon>
        <taxon>Flavobacteriaceae</taxon>
        <taxon>Ulvibacterium</taxon>
    </lineage>
</organism>
<feature type="transmembrane region" description="Helical" evidence="1">
    <location>
        <begin position="12"/>
        <end position="34"/>
    </location>
</feature>
<dbReference type="RefSeq" id="WP_120713216.1">
    <property type="nucleotide sequence ID" value="NZ_RBCJ01000003.1"/>
</dbReference>
<name>A0A3B0C6L8_9FLAO</name>
<keyword evidence="3" id="KW-1185">Reference proteome</keyword>
<keyword evidence="1" id="KW-1133">Transmembrane helix</keyword>
<evidence type="ECO:0000313" key="3">
    <source>
        <dbReference type="Proteomes" id="UP000276603"/>
    </source>
</evidence>
<keyword evidence="1" id="KW-0812">Transmembrane</keyword>
<dbReference type="AlphaFoldDB" id="A0A3B0C6L8"/>
<feature type="transmembrane region" description="Helical" evidence="1">
    <location>
        <begin position="184"/>
        <end position="205"/>
    </location>
</feature>
<keyword evidence="1" id="KW-0472">Membrane</keyword>
<reference evidence="2 3" key="1">
    <citation type="submission" date="2018-10" db="EMBL/GenBank/DDBJ databases">
        <title>Ulvibacterium marinum gen. nov., sp. nov., a novel marine bacterium of the family Flavobacteriaceae, isolated from a culture of the green alga Ulva prolifera.</title>
        <authorList>
            <person name="Zhang Z."/>
        </authorList>
    </citation>
    <scope>NUCLEOTIDE SEQUENCE [LARGE SCALE GENOMIC DNA]</scope>
    <source>
        <strain evidence="2 3">CCMM003</strain>
    </source>
</reference>
<dbReference type="OrthoDB" id="7067097at2"/>
<dbReference type="EMBL" id="RBCJ01000003">
    <property type="protein sequence ID" value="RKN80408.1"/>
    <property type="molecule type" value="Genomic_DNA"/>
</dbReference>
<sequence>MNFRIDAPKPFILLLPLVGMGLFIVLYVIAALNYPGGSFAMPNKNGFSFWNNYLCDLLDHYAINGELNSARYFARASLAILCASLLLLWAYLPLFFPVKSYNRSIMWLSGILSLGTTFFLTSGTHDITLRIAGIFGALAFITCFIELFKIGYFKLFIFGVVCLFIFMVNYYSYETGAFIRLLPIIQKLTFICCILWFLFLNISFYKRLKSISNEHNNTE</sequence>
<gene>
    <name evidence="2" type="ORF">D7Z94_18445</name>
</gene>
<protein>
    <recommendedName>
        <fullName evidence="4">DUF998 domain-containing protein</fullName>
    </recommendedName>
</protein>
<feature type="transmembrane region" description="Helical" evidence="1">
    <location>
        <begin position="72"/>
        <end position="92"/>
    </location>
</feature>
<dbReference type="Proteomes" id="UP000276603">
    <property type="component" value="Unassembled WGS sequence"/>
</dbReference>
<feature type="transmembrane region" description="Helical" evidence="1">
    <location>
        <begin position="155"/>
        <end position="172"/>
    </location>
</feature>
<feature type="transmembrane region" description="Helical" evidence="1">
    <location>
        <begin position="104"/>
        <end position="121"/>
    </location>
</feature>
<accession>A0A3B0C6L8</accession>
<evidence type="ECO:0008006" key="4">
    <source>
        <dbReference type="Google" id="ProtNLM"/>
    </source>
</evidence>
<evidence type="ECO:0000313" key="2">
    <source>
        <dbReference type="EMBL" id="RKN80408.1"/>
    </source>
</evidence>
<evidence type="ECO:0000256" key="1">
    <source>
        <dbReference type="SAM" id="Phobius"/>
    </source>
</evidence>
<comment type="caution">
    <text evidence="2">The sequence shown here is derived from an EMBL/GenBank/DDBJ whole genome shotgun (WGS) entry which is preliminary data.</text>
</comment>